<evidence type="ECO:0000256" key="4">
    <source>
        <dbReference type="ARBA" id="ARBA00023002"/>
    </source>
</evidence>
<keyword evidence="1 5" id="KW-0963">Cytoplasm</keyword>
<comment type="subcellular location">
    <subcellularLocation>
        <location evidence="5">Cytoplasm</location>
    </subcellularLocation>
</comment>
<dbReference type="SUPFAM" id="SSF55620">
    <property type="entry name" value="Tetrahydrobiopterin biosynthesis enzymes-like"/>
    <property type="match status" value="1"/>
</dbReference>
<proteinExistence type="inferred from homology"/>
<dbReference type="Gene3D" id="3.30.1130.10">
    <property type="match status" value="1"/>
</dbReference>
<name>A0A450SVZ0_9GAMM</name>
<evidence type="ECO:0000313" key="7">
    <source>
        <dbReference type="EMBL" id="VFJ58196.1"/>
    </source>
</evidence>
<evidence type="ECO:0000313" key="6">
    <source>
        <dbReference type="EMBL" id="VFJ44182.1"/>
    </source>
</evidence>
<comment type="catalytic activity">
    <reaction evidence="5">
        <text>7-aminomethyl-7-carbaguanine + 2 NADP(+) = 7-cyano-7-carbaguanine + 2 NADPH + 3 H(+)</text>
        <dbReference type="Rhea" id="RHEA:13409"/>
        <dbReference type="ChEBI" id="CHEBI:15378"/>
        <dbReference type="ChEBI" id="CHEBI:45075"/>
        <dbReference type="ChEBI" id="CHEBI:57783"/>
        <dbReference type="ChEBI" id="CHEBI:58349"/>
        <dbReference type="ChEBI" id="CHEBI:58703"/>
        <dbReference type="EC" id="1.7.1.13"/>
    </reaction>
</comment>
<feature type="binding site" evidence="5">
    <location>
        <begin position="90"/>
        <end position="91"/>
    </location>
    <ligand>
        <name>substrate</name>
    </ligand>
</feature>
<dbReference type="PANTHER" id="PTHR34354">
    <property type="entry name" value="NADPH-DEPENDENT 7-CYANO-7-DEAZAGUANINE REDUCTASE"/>
    <property type="match status" value="1"/>
</dbReference>
<dbReference type="NCBIfam" id="TIGR03139">
    <property type="entry name" value="QueF-II"/>
    <property type="match status" value="1"/>
</dbReference>
<organism evidence="7">
    <name type="scientific">Candidatus Kentrum sp. FW</name>
    <dbReference type="NCBI Taxonomy" id="2126338"/>
    <lineage>
        <taxon>Bacteria</taxon>
        <taxon>Pseudomonadati</taxon>
        <taxon>Pseudomonadota</taxon>
        <taxon>Gammaproteobacteria</taxon>
        <taxon>Candidatus Kentrum</taxon>
    </lineage>
</organism>
<dbReference type="GO" id="GO:0008616">
    <property type="term" value="P:tRNA queuosine(34) biosynthetic process"/>
    <property type="evidence" value="ECO:0007669"/>
    <property type="project" value="UniProtKB-UniRule"/>
</dbReference>
<dbReference type="InterPro" id="IPR016856">
    <property type="entry name" value="QueF_type1"/>
</dbReference>
<feature type="active site" description="Proton donor" evidence="5">
    <location>
        <position position="56"/>
    </location>
</feature>
<dbReference type="InterPro" id="IPR029500">
    <property type="entry name" value="QueF"/>
</dbReference>
<dbReference type="PANTHER" id="PTHR34354:SF1">
    <property type="entry name" value="NADPH-DEPENDENT 7-CYANO-7-DEAZAGUANINE REDUCTASE"/>
    <property type="match status" value="1"/>
</dbReference>
<feature type="active site" description="Thioimide intermediate" evidence="5">
    <location>
        <position position="49"/>
    </location>
</feature>
<keyword evidence="3 5" id="KW-0521">NADP</keyword>
<protein>
    <recommendedName>
        <fullName evidence="5">NADPH-dependent 7-cyano-7-deazaguanine reductase</fullName>
        <ecNumber evidence="5">1.7.1.13</ecNumber>
    </recommendedName>
    <alternativeName>
        <fullName evidence="5">7-cyano-7-carbaguanine reductase</fullName>
    </alternativeName>
    <alternativeName>
        <fullName evidence="5">NADPH-dependent nitrile oxidoreductase</fullName>
    </alternativeName>
    <alternativeName>
        <fullName evidence="5">PreQ(0) reductase</fullName>
    </alternativeName>
</protein>
<dbReference type="HAMAP" id="MF_00818">
    <property type="entry name" value="QueF_type1"/>
    <property type="match status" value="1"/>
</dbReference>
<dbReference type="EC" id="1.7.1.13" evidence="5"/>
<dbReference type="InterPro" id="IPR050084">
    <property type="entry name" value="NADPH_dep_7-cyano-7-deazaG_red"/>
</dbReference>
<dbReference type="EMBL" id="CAADEW010000006">
    <property type="protein sequence ID" value="VFJ44182.1"/>
    <property type="molecule type" value="Genomic_DNA"/>
</dbReference>
<evidence type="ECO:0000256" key="1">
    <source>
        <dbReference type="ARBA" id="ARBA00022490"/>
    </source>
</evidence>
<dbReference type="AlphaFoldDB" id="A0A450SVZ0"/>
<sequence length="134" mass="15308">MTTQSIDPPPTNSPVTNLSAITLLETFKNPYPEREYTIRIRVPEFTCVCPKTGQPDFATLHIEYNPGAFCIELKSLKQYFWSYRQEGAFHEAVTNRILEDLVSSCQPRFMRVSAEFNVRGGIYTTVIAEHRASD</sequence>
<dbReference type="Pfam" id="PF14489">
    <property type="entry name" value="QueF"/>
    <property type="match status" value="1"/>
</dbReference>
<dbReference type="UniPathway" id="UPA00392"/>
<evidence type="ECO:0000256" key="5">
    <source>
        <dbReference type="HAMAP-Rule" id="MF_00818"/>
    </source>
</evidence>
<accession>A0A450SVZ0</accession>
<dbReference type="InterPro" id="IPR043133">
    <property type="entry name" value="GTP-CH-I_C/QueF"/>
</dbReference>
<reference evidence="7" key="1">
    <citation type="submission" date="2019-02" db="EMBL/GenBank/DDBJ databases">
        <authorList>
            <person name="Gruber-Vodicka R. H."/>
            <person name="Seah K. B. B."/>
        </authorList>
    </citation>
    <scope>NUCLEOTIDE SEQUENCE</scope>
    <source>
        <strain evidence="7">BECK_BZ106</strain>
        <strain evidence="6">BECK_BZ15</strain>
    </source>
</reference>
<gene>
    <name evidence="5" type="primary">queF</name>
    <name evidence="6" type="ORF">BECKFW1821A_GA0114235_100613</name>
    <name evidence="7" type="ORF">BECKFW1821B_GA0114236_10405</name>
</gene>
<comment type="pathway">
    <text evidence="5">tRNA modification; tRNA-queuosine biosynthesis.</text>
</comment>
<dbReference type="GO" id="GO:0005737">
    <property type="term" value="C:cytoplasm"/>
    <property type="evidence" value="ECO:0007669"/>
    <property type="project" value="UniProtKB-SubCell"/>
</dbReference>
<evidence type="ECO:0000256" key="3">
    <source>
        <dbReference type="ARBA" id="ARBA00022857"/>
    </source>
</evidence>
<comment type="similarity">
    <text evidence="5">Belongs to the GTP cyclohydrolase I family. QueF type 1 subfamily.</text>
</comment>
<evidence type="ECO:0000256" key="2">
    <source>
        <dbReference type="ARBA" id="ARBA00022785"/>
    </source>
</evidence>
<dbReference type="GO" id="GO:0033739">
    <property type="term" value="F:preQ1 synthase activity"/>
    <property type="evidence" value="ECO:0007669"/>
    <property type="project" value="UniProtKB-UniRule"/>
</dbReference>
<keyword evidence="2 5" id="KW-0671">Queuosine biosynthesis</keyword>
<dbReference type="PIRSF" id="PIRSF027377">
    <property type="entry name" value="Nitrile_oxidored_QueF"/>
    <property type="match status" value="1"/>
</dbReference>
<dbReference type="EMBL" id="CAADFD010000040">
    <property type="protein sequence ID" value="VFJ58196.1"/>
    <property type="molecule type" value="Genomic_DNA"/>
</dbReference>
<keyword evidence="4 5" id="KW-0560">Oxidoreductase</keyword>
<feature type="binding site" evidence="5">
    <location>
        <begin position="71"/>
        <end position="73"/>
    </location>
    <ligand>
        <name>substrate</name>
    </ligand>
</feature>
<comment type="function">
    <text evidence="5">Catalyzes the NADPH-dependent reduction of 7-cyano-7-deazaguanine (preQ0) to 7-aminomethyl-7-deazaguanine (preQ1).</text>
</comment>